<keyword evidence="1" id="KW-0472">Membrane</keyword>
<keyword evidence="1" id="KW-0812">Transmembrane</keyword>
<dbReference type="InterPro" id="IPR052959">
    <property type="entry name" value="Inner_membrane_assoc"/>
</dbReference>
<reference evidence="2 3" key="1">
    <citation type="submission" date="2020-04" db="EMBL/GenBank/DDBJ databases">
        <title>Rhizobium sp. S-51 isolated from soil.</title>
        <authorList>
            <person name="Dahal R.H."/>
        </authorList>
    </citation>
    <scope>NUCLEOTIDE SEQUENCE [LARGE SCALE GENOMIC DNA]</scope>
    <source>
        <strain evidence="2 3">S-51</strain>
    </source>
</reference>
<feature type="transmembrane region" description="Helical" evidence="1">
    <location>
        <begin position="62"/>
        <end position="83"/>
    </location>
</feature>
<dbReference type="Proteomes" id="UP000541470">
    <property type="component" value="Unassembled WGS sequence"/>
</dbReference>
<dbReference type="EMBL" id="JABBGK010000001">
    <property type="protein sequence ID" value="NML72890.1"/>
    <property type="molecule type" value="Genomic_DNA"/>
</dbReference>
<evidence type="ECO:0000256" key="1">
    <source>
        <dbReference type="SAM" id="Phobius"/>
    </source>
</evidence>
<sequence>MCVKIAYDRIANDPRFAELVRRRNRFSLMLSIIVLGVYITFVSIAIFNPDLFSMPVIGGSKWAFGLLAGFAIQAFAFVMTGIYTRRANGEFDAIAKSVIAGAEA</sequence>
<dbReference type="Pfam" id="PF04341">
    <property type="entry name" value="DUF485"/>
    <property type="match status" value="1"/>
</dbReference>
<organism evidence="2 3">
    <name type="scientific">Rhizobium terricola</name>
    <dbReference type="NCBI Taxonomy" id="2728849"/>
    <lineage>
        <taxon>Bacteria</taxon>
        <taxon>Pseudomonadati</taxon>
        <taxon>Pseudomonadota</taxon>
        <taxon>Alphaproteobacteria</taxon>
        <taxon>Hyphomicrobiales</taxon>
        <taxon>Rhizobiaceae</taxon>
        <taxon>Rhizobium/Agrobacterium group</taxon>
        <taxon>Rhizobium</taxon>
    </lineage>
</organism>
<dbReference type="GO" id="GO:0005886">
    <property type="term" value="C:plasma membrane"/>
    <property type="evidence" value="ECO:0007669"/>
    <property type="project" value="TreeGrafter"/>
</dbReference>
<accession>A0A7Y0AT42</accession>
<dbReference type="PANTHER" id="PTHR38598">
    <property type="entry name" value="INNER MEMBRANE PROTEIN YJCH"/>
    <property type="match status" value="1"/>
</dbReference>
<feature type="transmembrane region" description="Helical" evidence="1">
    <location>
        <begin position="26"/>
        <end position="47"/>
    </location>
</feature>
<protein>
    <submittedName>
        <fullName evidence="2">DUF485 domain-containing protein</fullName>
    </submittedName>
</protein>
<evidence type="ECO:0000313" key="2">
    <source>
        <dbReference type="EMBL" id="NML72890.1"/>
    </source>
</evidence>
<name>A0A7Y0AT42_9HYPH</name>
<keyword evidence="1" id="KW-1133">Transmembrane helix</keyword>
<comment type="caution">
    <text evidence="2">The sequence shown here is derived from an EMBL/GenBank/DDBJ whole genome shotgun (WGS) entry which is preliminary data.</text>
</comment>
<keyword evidence="3" id="KW-1185">Reference proteome</keyword>
<proteinExistence type="predicted"/>
<dbReference type="PANTHER" id="PTHR38598:SF1">
    <property type="entry name" value="INNER MEMBRANE PROTEIN YJCH"/>
    <property type="match status" value="1"/>
</dbReference>
<dbReference type="AlphaFoldDB" id="A0A7Y0AT42"/>
<dbReference type="InterPro" id="IPR007436">
    <property type="entry name" value="DUF485"/>
</dbReference>
<gene>
    <name evidence="2" type="ORF">HHL25_02000</name>
</gene>
<evidence type="ECO:0000313" key="3">
    <source>
        <dbReference type="Proteomes" id="UP000541470"/>
    </source>
</evidence>